<dbReference type="STRING" id="1109443.G4TR38"/>
<evidence type="ECO:0000313" key="3">
    <source>
        <dbReference type="Proteomes" id="UP000007148"/>
    </source>
</evidence>
<keyword evidence="1" id="KW-0175">Coiled coil</keyword>
<dbReference type="InParanoid" id="G4TR38"/>
<protein>
    <recommendedName>
        <fullName evidence="4">F-box domain-containing protein</fullName>
    </recommendedName>
</protein>
<keyword evidence="3" id="KW-1185">Reference proteome</keyword>
<dbReference type="EMBL" id="CAFZ01000252">
    <property type="protein sequence ID" value="CCA73781.1"/>
    <property type="molecule type" value="Genomic_DNA"/>
</dbReference>
<proteinExistence type="predicted"/>
<dbReference type="Gene3D" id="3.80.10.10">
    <property type="entry name" value="Ribonuclease Inhibitor"/>
    <property type="match status" value="1"/>
</dbReference>
<dbReference type="InterPro" id="IPR032675">
    <property type="entry name" value="LRR_dom_sf"/>
</dbReference>
<sequence length="472" mass="54164">MADRVHKEVALIDDQIKILDDELAALEKRRLEIEQEKEELNKSRIAALSRTAPINRMLPELLSSIFEYAVDGEDPLGTELPLTLVTISHLWRKVALETPRVWGRVVLKVEDESEARPMLRRAQAFLERGKVTPIDVFFDILQWGRNDDRQSMVKEMVDMLVGHIERCTRFIVRVREEDDVKAVLSTFPSRFPKTLAEFSLESRESVRLDMPVMPNLASLSLDDVGPRNGWTSEHLQHLKSISLRYFRPIQFDSFLTALESAKDNLEELHLSKCGFSFDSNTFMFFTTDRRPCFPRLRKIGITDINASDTDVLFDAIEAPALEHLFIGMENSRLRYFKFMDSDAGTSLRRCRVKKLEIEEAQIEGAETRALLVLLKAASHSLEDLSISGGELDSRFFHAMQVEPSMLPHLQSLSIKKLSEFTGRELLRIIRARQGRDGITPLSSICVERCRSYEHDVSDALKTMDIKFSFIPY</sequence>
<evidence type="ECO:0008006" key="4">
    <source>
        <dbReference type="Google" id="ProtNLM"/>
    </source>
</evidence>
<accession>G4TR38</accession>
<dbReference type="OrthoDB" id="3181259at2759"/>
<gene>
    <name evidence="2" type="ORF">PIIN_07735</name>
</gene>
<evidence type="ECO:0000256" key="1">
    <source>
        <dbReference type="SAM" id="Coils"/>
    </source>
</evidence>
<comment type="caution">
    <text evidence="2">The sequence shown here is derived from an EMBL/GenBank/DDBJ whole genome shotgun (WGS) entry which is preliminary data.</text>
</comment>
<feature type="coiled-coil region" evidence="1">
    <location>
        <begin position="9"/>
        <end position="46"/>
    </location>
</feature>
<dbReference type="HOGENOM" id="CLU_571297_0_0_1"/>
<dbReference type="Proteomes" id="UP000007148">
    <property type="component" value="Unassembled WGS sequence"/>
</dbReference>
<reference evidence="2 3" key="1">
    <citation type="journal article" date="2011" name="PLoS Pathog.">
        <title>Endophytic Life Strategies Decoded by Genome and Transcriptome Analyses of the Mutualistic Root Symbiont Piriformospora indica.</title>
        <authorList>
            <person name="Zuccaro A."/>
            <person name="Lahrmann U."/>
            <person name="Guldener U."/>
            <person name="Langen G."/>
            <person name="Pfiffi S."/>
            <person name="Biedenkopf D."/>
            <person name="Wong P."/>
            <person name="Samans B."/>
            <person name="Grimm C."/>
            <person name="Basiewicz M."/>
            <person name="Murat C."/>
            <person name="Martin F."/>
            <person name="Kogel K.H."/>
        </authorList>
    </citation>
    <scope>NUCLEOTIDE SEQUENCE [LARGE SCALE GENOMIC DNA]</scope>
    <source>
        <strain evidence="2 3">DSM 11827</strain>
    </source>
</reference>
<evidence type="ECO:0000313" key="2">
    <source>
        <dbReference type="EMBL" id="CCA73781.1"/>
    </source>
</evidence>
<name>G4TR38_SERID</name>
<dbReference type="AlphaFoldDB" id="G4TR38"/>
<organism evidence="2 3">
    <name type="scientific">Serendipita indica (strain DSM 11827)</name>
    <name type="common">Root endophyte fungus</name>
    <name type="synonym">Piriformospora indica</name>
    <dbReference type="NCBI Taxonomy" id="1109443"/>
    <lineage>
        <taxon>Eukaryota</taxon>
        <taxon>Fungi</taxon>
        <taxon>Dikarya</taxon>
        <taxon>Basidiomycota</taxon>
        <taxon>Agaricomycotina</taxon>
        <taxon>Agaricomycetes</taxon>
        <taxon>Sebacinales</taxon>
        <taxon>Serendipitaceae</taxon>
        <taxon>Serendipita</taxon>
    </lineage>
</organism>
<dbReference type="SUPFAM" id="SSF52047">
    <property type="entry name" value="RNI-like"/>
    <property type="match status" value="1"/>
</dbReference>